<feature type="domain" description="MobA-like NTP transferase" evidence="8">
    <location>
        <begin position="12"/>
        <end position="164"/>
    </location>
</feature>
<keyword evidence="3" id="KW-0479">Metal-binding</keyword>
<reference evidence="9 10" key="1">
    <citation type="submission" date="2019-07" db="EMBL/GenBank/DDBJ databases">
        <title>Whole genome shotgun sequence of Brevifollis gellanilyticus NBRC 108608.</title>
        <authorList>
            <person name="Hosoyama A."/>
            <person name="Uohara A."/>
            <person name="Ohji S."/>
            <person name="Ichikawa N."/>
        </authorList>
    </citation>
    <scope>NUCLEOTIDE SEQUENCE [LARGE SCALE GENOMIC DNA]</scope>
    <source>
        <strain evidence="9 10">NBRC 108608</strain>
    </source>
</reference>
<dbReference type="GO" id="GO:0016779">
    <property type="term" value="F:nucleotidyltransferase activity"/>
    <property type="evidence" value="ECO:0007669"/>
    <property type="project" value="UniProtKB-KW"/>
</dbReference>
<dbReference type="GO" id="GO:0005525">
    <property type="term" value="F:GTP binding"/>
    <property type="evidence" value="ECO:0007669"/>
    <property type="project" value="UniProtKB-KW"/>
</dbReference>
<dbReference type="OrthoDB" id="9788394at2"/>
<dbReference type="CDD" id="cd02503">
    <property type="entry name" value="MobA"/>
    <property type="match status" value="1"/>
</dbReference>
<evidence type="ECO:0000313" key="10">
    <source>
        <dbReference type="Proteomes" id="UP000321577"/>
    </source>
</evidence>
<sequence>MPAPSTALFATLLLAGGRSQRMGEDKAQLMWQGRPLWQVQLEKLLEVESSHCLVACREEQELHLDCPDDEAVTWLFDPVEDDNGPLGAITRALASIAVPTLVLAVDMPFMTTDFLRTRLERSRERGCFFATGHGIEPMTGCYAPAMLPLMEKRLARGEKSLRGAISECVELGLAQVMHLNEGEETLFTNANTPGEWQDCQHFKERLG</sequence>
<dbReference type="AlphaFoldDB" id="A0A512MBP5"/>
<keyword evidence="1" id="KW-0963">Cytoplasm</keyword>
<dbReference type="PANTHER" id="PTHR19136:SF81">
    <property type="entry name" value="MOLYBDENUM COFACTOR GUANYLYLTRANSFERASE"/>
    <property type="match status" value="1"/>
</dbReference>
<dbReference type="InterPro" id="IPR025877">
    <property type="entry name" value="MobA-like_NTP_Trfase"/>
</dbReference>
<comment type="caution">
    <text evidence="9">The sequence shown here is derived from an EMBL/GenBank/DDBJ whole genome shotgun (WGS) entry which is preliminary data.</text>
</comment>
<evidence type="ECO:0000256" key="6">
    <source>
        <dbReference type="ARBA" id="ARBA00023134"/>
    </source>
</evidence>
<gene>
    <name evidence="9" type="primary">mobA</name>
    <name evidence="9" type="ORF">BGE01nite_34560</name>
</gene>
<dbReference type="InterPro" id="IPR013482">
    <property type="entry name" value="Molybde_CF_guanTrfase"/>
</dbReference>
<dbReference type="PANTHER" id="PTHR19136">
    <property type="entry name" value="MOLYBDENUM COFACTOR GUANYLYLTRANSFERASE"/>
    <property type="match status" value="1"/>
</dbReference>
<keyword evidence="10" id="KW-1185">Reference proteome</keyword>
<name>A0A512MBP5_9BACT</name>
<evidence type="ECO:0000256" key="4">
    <source>
        <dbReference type="ARBA" id="ARBA00022741"/>
    </source>
</evidence>
<evidence type="ECO:0000256" key="7">
    <source>
        <dbReference type="ARBA" id="ARBA00023150"/>
    </source>
</evidence>
<evidence type="ECO:0000256" key="2">
    <source>
        <dbReference type="ARBA" id="ARBA00022679"/>
    </source>
</evidence>
<keyword evidence="2 9" id="KW-0808">Transferase</keyword>
<keyword evidence="4" id="KW-0547">Nucleotide-binding</keyword>
<proteinExistence type="predicted"/>
<dbReference type="InterPro" id="IPR029044">
    <property type="entry name" value="Nucleotide-diphossugar_trans"/>
</dbReference>
<keyword evidence="6" id="KW-0342">GTP-binding</keyword>
<accession>A0A512MBP5</accession>
<keyword evidence="5" id="KW-0460">Magnesium</keyword>
<dbReference type="Gene3D" id="3.90.550.10">
    <property type="entry name" value="Spore Coat Polysaccharide Biosynthesis Protein SpsA, Chain A"/>
    <property type="match status" value="1"/>
</dbReference>
<evidence type="ECO:0000259" key="8">
    <source>
        <dbReference type="Pfam" id="PF12804"/>
    </source>
</evidence>
<evidence type="ECO:0000256" key="3">
    <source>
        <dbReference type="ARBA" id="ARBA00022723"/>
    </source>
</evidence>
<dbReference type="RefSeq" id="WP_146851856.1">
    <property type="nucleotide sequence ID" value="NZ_BKAG01000026.1"/>
</dbReference>
<evidence type="ECO:0000256" key="1">
    <source>
        <dbReference type="ARBA" id="ARBA00022490"/>
    </source>
</evidence>
<evidence type="ECO:0000313" key="9">
    <source>
        <dbReference type="EMBL" id="GEP44165.1"/>
    </source>
</evidence>
<dbReference type="EMBL" id="BKAG01000026">
    <property type="protein sequence ID" value="GEP44165.1"/>
    <property type="molecule type" value="Genomic_DNA"/>
</dbReference>
<dbReference type="GO" id="GO:0006777">
    <property type="term" value="P:Mo-molybdopterin cofactor biosynthetic process"/>
    <property type="evidence" value="ECO:0007669"/>
    <property type="project" value="UniProtKB-KW"/>
</dbReference>
<keyword evidence="9" id="KW-0548">Nucleotidyltransferase</keyword>
<dbReference type="Pfam" id="PF12804">
    <property type="entry name" value="NTP_transf_3"/>
    <property type="match status" value="1"/>
</dbReference>
<dbReference type="GO" id="GO:0046872">
    <property type="term" value="F:metal ion binding"/>
    <property type="evidence" value="ECO:0007669"/>
    <property type="project" value="UniProtKB-KW"/>
</dbReference>
<dbReference type="SUPFAM" id="SSF53448">
    <property type="entry name" value="Nucleotide-diphospho-sugar transferases"/>
    <property type="match status" value="1"/>
</dbReference>
<evidence type="ECO:0000256" key="5">
    <source>
        <dbReference type="ARBA" id="ARBA00022842"/>
    </source>
</evidence>
<dbReference type="Proteomes" id="UP000321577">
    <property type="component" value="Unassembled WGS sequence"/>
</dbReference>
<organism evidence="9 10">
    <name type="scientific">Brevifollis gellanilyticus</name>
    <dbReference type="NCBI Taxonomy" id="748831"/>
    <lineage>
        <taxon>Bacteria</taxon>
        <taxon>Pseudomonadati</taxon>
        <taxon>Verrucomicrobiota</taxon>
        <taxon>Verrucomicrobiia</taxon>
        <taxon>Verrucomicrobiales</taxon>
        <taxon>Verrucomicrobiaceae</taxon>
    </lineage>
</organism>
<protein>
    <submittedName>
        <fullName evidence="9">Molybdenum cofactor guanylyltransferase</fullName>
    </submittedName>
</protein>
<keyword evidence="7" id="KW-0501">Molybdenum cofactor biosynthesis</keyword>